<evidence type="ECO:0000313" key="3">
    <source>
        <dbReference type="Proteomes" id="UP001221757"/>
    </source>
</evidence>
<evidence type="ECO:0000313" key="2">
    <source>
        <dbReference type="EMBL" id="KAJ7653853.1"/>
    </source>
</evidence>
<dbReference type="Proteomes" id="UP001221757">
    <property type="component" value="Unassembled WGS sequence"/>
</dbReference>
<comment type="caution">
    <text evidence="2">The sequence shown here is derived from an EMBL/GenBank/DDBJ whole genome shotgun (WGS) entry which is preliminary data.</text>
</comment>
<feature type="region of interest" description="Disordered" evidence="1">
    <location>
        <begin position="1"/>
        <end position="48"/>
    </location>
</feature>
<reference evidence="2" key="1">
    <citation type="submission" date="2023-03" db="EMBL/GenBank/DDBJ databases">
        <title>Massive genome expansion in bonnet fungi (Mycena s.s.) driven by repeated elements and novel gene families across ecological guilds.</title>
        <authorList>
            <consortium name="Lawrence Berkeley National Laboratory"/>
            <person name="Harder C.B."/>
            <person name="Miyauchi S."/>
            <person name="Viragh M."/>
            <person name="Kuo A."/>
            <person name="Thoen E."/>
            <person name="Andreopoulos B."/>
            <person name="Lu D."/>
            <person name="Skrede I."/>
            <person name="Drula E."/>
            <person name="Henrissat B."/>
            <person name="Morin E."/>
            <person name="Kohler A."/>
            <person name="Barry K."/>
            <person name="LaButti K."/>
            <person name="Morin E."/>
            <person name="Salamov A."/>
            <person name="Lipzen A."/>
            <person name="Mereny Z."/>
            <person name="Hegedus B."/>
            <person name="Baldrian P."/>
            <person name="Stursova M."/>
            <person name="Weitz H."/>
            <person name="Taylor A."/>
            <person name="Grigoriev I.V."/>
            <person name="Nagy L.G."/>
            <person name="Martin F."/>
            <person name="Kauserud H."/>
        </authorList>
    </citation>
    <scope>NUCLEOTIDE SEQUENCE</scope>
    <source>
        <strain evidence="2">CBHHK067</strain>
    </source>
</reference>
<organism evidence="2 3">
    <name type="scientific">Mycena rosella</name>
    <name type="common">Pink bonnet</name>
    <name type="synonym">Agaricus rosellus</name>
    <dbReference type="NCBI Taxonomy" id="1033263"/>
    <lineage>
        <taxon>Eukaryota</taxon>
        <taxon>Fungi</taxon>
        <taxon>Dikarya</taxon>
        <taxon>Basidiomycota</taxon>
        <taxon>Agaricomycotina</taxon>
        <taxon>Agaricomycetes</taxon>
        <taxon>Agaricomycetidae</taxon>
        <taxon>Agaricales</taxon>
        <taxon>Marasmiineae</taxon>
        <taxon>Mycenaceae</taxon>
        <taxon>Mycena</taxon>
    </lineage>
</organism>
<feature type="region of interest" description="Disordered" evidence="1">
    <location>
        <begin position="790"/>
        <end position="823"/>
    </location>
</feature>
<name>A0AAD7CNH3_MYCRO</name>
<keyword evidence="3" id="KW-1185">Reference proteome</keyword>
<protein>
    <submittedName>
        <fullName evidence="2">Uncharacterized protein</fullName>
    </submittedName>
</protein>
<evidence type="ECO:0000256" key="1">
    <source>
        <dbReference type="SAM" id="MobiDB-lite"/>
    </source>
</evidence>
<proteinExistence type="predicted"/>
<accession>A0AAD7CNH3</accession>
<feature type="compositionally biased region" description="Basic residues" evidence="1">
    <location>
        <begin position="23"/>
        <end position="45"/>
    </location>
</feature>
<sequence length="823" mass="89876">MRLRGGQGSDSEDFDDSDSPGPSKKRKVESGSKTRKTKAKGKGKAKAVAEPVDQGLRITLSGKNGAPGMFVDEVIDITEAPECWEIPQHHRVAYILDVSGTPECLRLGPQKVGTVDRYVKKQCQDAWDGGTGSKKSGLAKVTILNEGAVISCRRSNLTCNGFYTCSLAAPDHLADFERWDDLGSATQDLISDPNRAAKIAEASDVVATATAFYRSAMNRHCKAVDGDQVACGGHAVLRKFRGGPANGKAHFVGFSNWSSGDDLEHRFTSVPREVREAILCQLFRGEEIDNKQCPRIHFRNNKHVLGELTSQQCPAELLILIPVGAADLRAVIIPKSGIPHNHPTFLRSKVPFTAAKKYRSAIDAVGLIGTTTLHVDKYKSLFTFRSAASTKATLGGLLPEELHPSLINKRKRRGMVKDAQLEHFPEGMGLKDMHVIITINADLAALVHDASWIMVDTTFAVVHGSTNEWRLLIWLSGFDKRTVIGRVWTDRATRGAFVLVWSGIFDAIERITGKAVNFKVFSRTGCLLGAIGDAEGAQAQGLGDVIILRGMNTSTVNGTSTVTVDSILLYWWAHKISYPWLLPSLNRHLTSMSHLHWDLTPGDTNPIEGSHVQDNQVNATNRTLIEAILLAREYDSNTARVIKATIASGVMENGNNSLEARYAQAARRQARTRANTAEGANTDGGKRFKAKLKVAEQQSRTKDLEIQRLQAVIAAGPSTPRQIAPPITDSTPRNDFSPVAGPYRLPALNVFPGLPAMPRVAEPRSDFNYQSAMRSDIPDATLRRIAYPSSDDVDLDAHNHPLYSVDSDDEVLAPDPYPSTPQP</sequence>
<dbReference type="AlphaFoldDB" id="A0AAD7CNH3"/>
<gene>
    <name evidence="2" type="ORF">B0H17DRAFT_1214515</name>
</gene>
<dbReference type="EMBL" id="JARKIE010000328">
    <property type="protein sequence ID" value="KAJ7653853.1"/>
    <property type="molecule type" value="Genomic_DNA"/>
</dbReference>